<dbReference type="SUPFAM" id="SSF74650">
    <property type="entry name" value="Galactose mutarotase-like"/>
    <property type="match status" value="1"/>
</dbReference>
<dbReference type="PANTHER" id="PTHR11122">
    <property type="entry name" value="APOSPORY-ASSOCIATED PROTEIN C-RELATED"/>
    <property type="match status" value="1"/>
</dbReference>
<dbReference type="Gene3D" id="2.70.98.10">
    <property type="match status" value="1"/>
</dbReference>
<evidence type="ECO:0000313" key="7">
    <source>
        <dbReference type="Proteomes" id="UP000190750"/>
    </source>
</evidence>
<comment type="similarity">
    <text evidence="2 4">Belongs to the glucose-6-phosphate 1-epimerase family.</text>
</comment>
<evidence type="ECO:0000256" key="1">
    <source>
        <dbReference type="ARBA" id="ARBA00001096"/>
    </source>
</evidence>
<keyword evidence="7" id="KW-1185">Reference proteome</keyword>
<dbReference type="PIRSF" id="PIRSF016020">
    <property type="entry name" value="PHexose_mutarotase"/>
    <property type="match status" value="1"/>
</dbReference>
<dbReference type="PANTHER" id="PTHR11122:SF13">
    <property type="entry name" value="GLUCOSE-6-PHOSPHATE 1-EPIMERASE"/>
    <property type="match status" value="1"/>
</dbReference>
<dbReference type="OrthoDB" id="9790727at2"/>
<dbReference type="InterPro" id="IPR025532">
    <property type="entry name" value="G6P_1-epimerase"/>
</dbReference>
<dbReference type="GO" id="GO:0047938">
    <property type="term" value="F:glucose-6-phosphate 1-epimerase activity"/>
    <property type="evidence" value="ECO:0007669"/>
    <property type="project" value="UniProtKB-UniRule"/>
</dbReference>
<protein>
    <recommendedName>
        <fullName evidence="4">Putative glucose-6-phosphate 1-epimerase</fullName>
        <ecNumber evidence="4">5.1.3.15</ecNumber>
    </recommendedName>
</protein>
<accession>A0A1T1ARZ8</accession>
<name>A0A1T1ARZ8_RHOFE</name>
<dbReference type="CDD" id="cd09020">
    <property type="entry name" value="D-hex-6-P-epi_like"/>
    <property type="match status" value="1"/>
</dbReference>
<dbReference type="InterPro" id="IPR008183">
    <property type="entry name" value="Aldose_1/G6P_1-epimerase"/>
</dbReference>
<evidence type="ECO:0000313" key="6">
    <source>
        <dbReference type="EMBL" id="OOV06884.1"/>
    </source>
</evidence>
<dbReference type="EC" id="5.1.3.15" evidence="4"/>
<evidence type="ECO:0000256" key="4">
    <source>
        <dbReference type="PIRNR" id="PIRNR016020"/>
    </source>
</evidence>
<dbReference type="EMBL" id="MTJN01000002">
    <property type="protein sequence ID" value="OOV06884.1"/>
    <property type="molecule type" value="Genomic_DNA"/>
</dbReference>
<dbReference type="GO" id="GO:0005975">
    <property type="term" value="P:carbohydrate metabolic process"/>
    <property type="evidence" value="ECO:0007669"/>
    <property type="project" value="InterPro"/>
</dbReference>
<feature type="active site" evidence="5">
    <location>
        <position position="271"/>
    </location>
</feature>
<comment type="catalytic activity">
    <reaction evidence="1">
        <text>alpha-D-glucose 6-phosphate = beta-D-glucose 6-phosphate</text>
        <dbReference type="Rhea" id="RHEA:16249"/>
        <dbReference type="ChEBI" id="CHEBI:58225"/>
        <dbReference type="ChEBI" id="CHEBI:58247"/>
        <dbReference type="EC" id="5.1.3.15"/>
    </reaction>
</comment>
<comment type="caution">
    <text evidence="6">The sequence shown here is derived from an EMBL/GenBank/DDBJ whole genome shotgun (WGS) entry which is preliminary data.</text>
</comment>
<dbReference type="STRING" id="28066.RF819_09190"/>
<feature type="active site" evidence="5">
    <location>
        <position position="168"/>
    </location>
</feature>
<reference evidence="6 7" key="1">
    <citation type="submission" date="2017-01" db="EMBL/GenBank/DDBJ databases">
        <title>Genome sequencing of Rhodoferax fermentans JCM 7819.</title>
        <authorList>
            <person name="Kim Y.J."/>
            <person name="Farh M.E.-A."/>
            <person name="Yang D.-C."/>
        </authorList>
    </citation>
    <scope>NUCLEOTIDE SEQUENCE [LARGE SCALE GENOMIC DNA]</scope>
    <source>
        <strain evidence="6 7">JCM 7819</strain>
    </source>
</reference>
<proteinExistence type="inferred from homology"/>
<dbReference type="RefSeq" id="WP_078364705.1">
    <property type="nucleotide sequence ID" value="NZ_MTJN01000002.1"/>
</dbReference>
<dbReference type="AlphaFoldDB" id="A0A1T1ARZ8"/>
<dbReference type="Pfam" id="PF01263">
    <property type="entry name" value="Aldose_epim"/>
    <property type="match status" value="1"/>
</dbReference>
<dbReference type="Proteomes" id="UP000190750">
    <property type="component" value="Unassembled WGS sequence"/>
</dbReference>
<dbReference type="InterPro" id="IPR014718">
    <property type="entry name" value="GH-type_carb-bd"/>
</dbReference>
<dbReference type="GO" id="GO:0030246">
    <property type="term" value="F:carbohydrate binding"/>
    <property type="evidence" value="ECO:0007669"/>
    <property type="project" value="UniProtKB-UniRule"/>
</dbReference>
<gene>
    <name evidence="6" type="ORF">RF819_09190</name>
</gene>
<sequence length="297" mass="31728">MTQTLNTLNTNFAVPNALRFTEAIPGLPVAEISTSLATASVALHGAHVLSWQPAGQAPVIWVSKAAIFELGKPVRGGVPLCWPWFGPLADKPMHGFVRTMVWQVRGAELDASGQLVLRLGISDDASTRALWDFAFDLELVVTVGSTLTIALTTRNTGATPLSINQALHTYFATSDIHQTTVQGLAGGSYINKVQNFAVCQQEGDVVFTGETDRIYTDTTADSVIVDGVTGRRIRITKQGSASTVVWNPWSEKEKNIVDMAAGEHRQMLCVETCNAGPDTISIPAGGVHTLAATISVE</sequence>
<keyword evidence="3 4" id="KW-0413">Isomerase</keyword>
<organism evidence="6 7">
    <name type="scientific">Rhodoferax fermentans</name>
    <dbReference type="NCBI Taxonomy" id="28066"/>
    <lineage>
        <taxon>Bacteria</taxon>
        <taxon>Pseudomonadati</taxon>
        <taxon>Pseudomonadota</taxon>
        <taxon>Betaproteobacteria</taxon>
        <taxon>Burkholderiales</taxon>
        <taxon>Comamonadaceae</taxon>
        <taxon>Rhodoferax</taxon>
    </lineage>
</organism>
<dbReference type="InterPro" id="IPR011013">
    <property type="entry name" value="Gal_mutarotase_sf_dom"/>
</dbReference>
<evidence type="ECO:0000256" key="3">
    <source>
        <dbReference type="ARBA" id="ARBA00023235"/>
    </source>
</evidence>
<evidence type="ECO:0000256" key="2">
    <source>
        <dbReference type="ARBA" id="ARBA00005866"/>
    </source>
</evidence>
<evidence type="ECO:0000256" key="5">
    <source>
        <dbReference type="PIRSR" id="PIRSR016020-1"/>
    </source>
</evidence>